<feature type="domain" description="CRISPR-associated protein Cas6-like N-terminal" evidence="6">
    <location>
        <begin position="1"/>
        <end position="160"/>
    </location>
</feature>
<evidence type="ECO:0000259" key="6">
    <source>
        <dbReference type="Pfam" id="PF19308"/>
    </source>
</evidence>
<keyword evidence="2" id="KW-0255">Endonuclease</keyword>
<proteinExistence type="predicted"/>
<accession>A0ABR8CGP6</accession>
<keyword evidence="1" id="KW-0540">Nuclease</keyword>
<dbReference type="Gene3D" id="3.30.70.1890">
    <property type="match status" value="1"/>
</dbReference>
<dbReference type="InterPro" id="IPR045747">
    <property type="entry name" value="CRISPR-assoc_prot_Cas6_N_sf"/>
</dbReference>
<evidence type="ECO:0000256" key="3">
    <source>
        <dbReference type="ARBA" id="ARBA00022801"/>
    </source>
</evidence>
<dbReference type="Proteomes" id="UP000618445">
    <property type="component" value="Unassembled WGS sequence"/>
</dbReference>
<sequence length="291" mass="33027">MPHSLVVNFMPKTPIYPEYLTGRHIHALFLTLVSSVDKELGDRLHGEKANKGFGLSPIQLAVSYDRNLNKPQLKKANSQQLKAKSLSWHHQEISPSTPCWWRISLLDEVLFSKLTGLWLNLNPDRAFHLGSADLYITSILGTPQSSQPWSNFATYQQIFDRASETERNITFHLATPTAFRQGKYDSPLPTRDNVFKSLCDRWNTYSEIPISPEIIEYIFPSRFEIKTEVVKNYDTHSFIGCVGEIGYRILGDASPETIKQINALADFAMFAGIGRKTTMGMGMVRRVIGSW</sequence>
<evidence type="ECO:0000259" key="5">
    <source>
        <dbReference type="Pfam" id="PF10040"/>
    </source>
</evidence>
<organism evidence="7 8">
    <name type="scientific">Phormidium tenue FACHB-1050</name>
    <dbReference type="NCBI Taxonomy" id="2692857"/>
    <lineage>
        <taxon>Bacteria</taxon>
        <taxon>Bacillati</taxon>
        <taxon>Cyanobacteriota</taxon>
        <taxon>Cyanophyceae</taxon>
        <taxon>Oscillatoriophycideae</taxon>
        <taxon>Oscillatoriales</taxon>
        <taxon>Oscillatoriaceae</taxon>
        <taxon>Phormidium</taxon>
    </lineage>
</organism>
<dbReference type="InterPro" id="IPR019267">
    <property type="entry name" value="CRISPR-assoc_Cas6_C"/>
</dbReference>
<gene>
    <name evidence="7" type="primary">cas6</name>
    <name evidence="7" type="ORF">H6G05_21955</name>
</gene>
<evidence type="ECO:0000256" key="4">
    <source>
        <dbReference type="ARBA" id="ARBA00023118"/>
    </source>
</evidence>
<dbReference type="Pfam" id="PF19308">
    <property type="entry name" value="CRISPR_Cas6_N"/>
    <property type="match status" value="1"/>
</dbReference>
<dbReference type="RefSeq" id="WP_190581560.1">
    <property type="nucleotide sequence ID" value="NZ_CAWPQU010000049.1"/>
</dbReference>
<keyword evidence="8" id="KW-1185">Reference proteome</keyword>
<feature type="domain" description="CRISPR-associated protein Cas6 C-terminal" evidence="5">
    <location>
        <begin position="172"/>
        <end position="284"/>
    </location>
</feature>
<reference evidence="7 8" key="1">
    <citation type="journal article" date="2020" name="ISME J.">
        <title>Comparative genomics reveals insights into cyanobacterial evolution and habitat adaptation.</title>
        <authorList>
            <person name="Chen M.Y."/>
            <person name="Teng W.K."/>
            <person name="Zhao L."/>
            <person name="Hu C.X."/>
            <person name="Zhou Y.K."/>
            <person name="Han B.P."/>
            <person name="Song L.R."/>
            <person name="Shu W.S."/>
        </authorList>
    </citation>
    <scope>NUCLEOTIDE SEQUENCE [LARGE SCALE GENOMIC DNA]</scope>
    <source>
        <strain evidence="7 8">FACHB-1050</strain>
    </source>
</reference>
<evidence type="ECO:0000313" key="8">
    <source>
        <dbReference type="Proteomes" id="UP000618445"/>
    </source>
</evidence>
<comment type="caution">
    <text evidence="7">The sequence shown here is derived from an EMBL/GenBank/DDBJ whole genome shotgun (WGS) entry which is preliminary data.</text>
</comment>
<dbReference type="InterPro" id="IPR010156">
    <property type="entry name" value="CRISPR-assoc_prot_Cas6"/>
</dbReference>
<dbReference type="InterPro" id="IPR045648">
    <property type="entry name" value="CRISPR-assoc_Cas6-like_N"/>
</dbReference>
<name>A0ABR8CGP6_9CYAN</name>
<dbReference type="Pfam" id="PF10040">
    <property type="entry name" value="CRISPR_Cas6"/>
    <property type="match status" value="1"/>
</dbReference>
<keyword evidence="3" id="KW-0378">Hydrolase</keyword>
<evidence type="ECO:0000256" key="1">
    <source>
        <dbReference type="ARBA" id="ARBA00022722"/>
    </source>
</evidence>
<dbReference type="CDD" id="cd21141">
    <property type="entry name" value="Cas6_III-like"/>
    <property type="match status" value="1"/>
</dbReference>
<keyword evidence="4" id="KW-0051">Antiviral defense</keyword>
<protein>
    <submittedName>
        <fullName evidence="7">CRISPR-associated endoribonuclease Cas6</fullName>
    </submittedName>
</protein>
<evidence type="ECO:0000256" key="2">
    <source>
        <dbReference type="ARBA" id="ARBA00022759"/>
    </source>
</evidence>
<dbReference type="NCBIfam" id="TIGR01877">
    <property type="entry name" value="cas_cas6"/>
    <property type="match status" value="1"/>
</dbReference>
<dbReference type="EMBL" id="JACJQY010000053">
    <property type="protein sequence ID" value="MBD2319491.1"/>
    <property type="molecule type" value="Genomic_DNA"/>
</dbReference>
<evidence type="ECO:0000313" key="7">
    <source>
        <dbReference type="EMBL" id="MBD2319491.1"/>
    </source>
</evidence>
<dbReference type="Gene3D" id="3.30.70.1900">
    <property type="match status" value="1"/>
</dbReference>